<evidence type="ECO:0000313" key="3">
    <source>
        <dbReference type="Proteomes" id="UP001292079"/>
    </source>
</evidence>
<accession>A0AAE2D456</accession>
<feature type="region of interest" description="Disordered" evidence="1">
    <location>
        <begin position="1"/>
        <end position="25"/>
    </location>
</feature>
<gene>
    <name evidence="2" type="ORF">MN116_006074</name>
</gene>
<reference evidence="2" key="1">
    <citation type="submission" date="2022-04" db="EMBL/GenBank/DDBJ databases">
        <authorList>
            <person name="Xu L."/>
            <person name="Lv Z."/>
        </authorList>
    </citation>
    <scope>NUCLEOTIDE SEQUENCE</scope>
    <source>
        <strain evidence="2">LV_2022a</strain>
    </source>
</reference>
<dbReference type="EMBL" id="JALJAT010000004">
    <property type="protein sequence ID" value="KAK4470529.1"/>
    <property type="molecule type" value="Genomic_DNA"/>
</dbReference>
<feature type="compositionally biased region" description="Basic and acidic residues" evidence="1">
    <location>
        <begin position="14"/>
        <end position="25"/>
    </location>
</feature>
<reference evidence="2" key="2">
    <citation type="journal article" date="2023" name="Infect Dis Poverty">
        <title>Chromosome-scale genome of the human blood fluke Schistosoma mekongi and its implications for public health.</title>
        <authorList>
            <person name="Zhou M."/>
            <person name="Xu L."/>
            <person name="Xu D."/>
            <person name="Chen W."/>
            <person name="Khan J."/>
            <person name="Hu Y."/>
            <person name="Huang H."/>
            <person name="Wei H."/>
            <person name="Zhang Y."/>
            <person name="Chusongsang P."/>
            <person name="Tanasarnprasert K."/>
            <person name="Hu X."/>
            <person name="Limpanont Y."/>
            <person name="Lv Z."/>
        </authorList>
    </citation>
    <scope>NUCLEOTIDE SEQUENCE</scope>
    <source>
        <strain evidence="2">LV_2022a</strain>
    </source>
</reference>
<evidence type="ECO:0000256" key="1">
    <source>
        <dbReference type="SAM" id="MobiDB-lite"/>
    </source>
</evidence>
<comment type="caution">
    <text evidence="2">The sequence shown here is derived from an EMBL/GenBank/DDBJ whole genome shotgun (WGS) entry which is preliminary data.</text>
</comment>
<dbReference type="Proteomes" id="UP001292079">
    <property type="component" value="Unassembled WGS sequence"/>
</dbReference>
<name>A0AAE2D456_SCHME</name>
<proteinExistence type="predicted"/>
<keyword evidence="3" id="KW-1185">Reference proteome</keyword>
<evidence type="ECO:0000313" key="2">
    <source>
        <dbReference type="EMBL" id="KAK4470529.1"/>
    </source>
</evidence>
<dbReference type="AlphaFoldDB" id="A0AAE2D456"/>
<protein>
    <submittedName>
        <fullName evidence="2">Uncharacterized protein</fullName>
    </submittedName>
</protein>
<organism evidence="2 3">
    <name type="scientific">Schistosoma mekongi</name>
    <name type="common">Parasitic worm</name>
    <dbReference type="NCBI Taxonomy" id="38744"/>
    <lineage>
        <taxon>Eukaryota</taxon>
        <taxon>Metazoa</taxon>
        <taxon>Spiralia</taxon>
        <taxon>Lophotrochozoa</taxon>
        <taxon>Platyhelminthes</taxon>
        <taxon>Trematoda</taxon>
        <taxon>Digenea</taxon>
        <taxon>Strigeidida</taxon>
        <taxon>Schistosomatoidea</taxon>
        <taxon>Schistosomatidae</taxon>
        <taxon>Schistosoma</taxon>
    </lineage>
</organism>
<feature type="region of interest" description="Disordered" evidence="1">
    <location>
        <begin position="311"/>
        <end position="331"/>
    </location>
</feature>
<sequence length="531" mass="58927">MFSLGPRKARRRNKLEASKLPKREKCSLNSTNKSFVDSKRTNSLNFNENCWTQLGMSSTVRPKARLTDTDMDVYSLHSRSIAQGFKTLPAGHFEKQANIFCNKTQQYTYNQNECTTGSKNGLRSTSGVLDNKSGLVSQLANDVEHLLIQDSNNTVHRNEILPLVCHSKKLESRSAAIDSLEVGFPTDSQGNLNGCVSSPVKSTLSSPWYRHCRPKAPPPSLPLFTEKKALKCCEDGNSNFKFCGSSSKGDLLEVRCGSLFNSLPCLLSSVFSYSVHCPSISVLETDVGQENINWHSDFLSSLSLPSPSNTDGVSRSYSLPLPPDENNDEESNIFSGPVTYPEEETLKPLVPITNILSNGGALIRRHPKWAVKCNSDTREFLTTVRLPDINSTVDFDYDSSPSLPSPPPLILEYLPSELCTSKSPKQHSICPATLNNPNLARPISLKRGASDGEQAFNNTIGFNSERECDQLLTMKRNLYWDPSNIEYSPKKSRVQLLVPSECSAFLPVRSSHRLHHHHSLYCISPSRALLT</sequence>